<name>A0A401YLA2_9ACTN</name>
<dbReference type="Proteomes" id="UP000286931">
    <property type="component" value="Unassembled WGS sequence"/>
</dbReference>
<dbReference type="RefSeq" id="WP_160161410.1">
    <property type="nucleotide sequence ID" value="NZ_BIFH01000017.1"/>
</dbReference>
<dbReference type="EMBL" id="BIFH01000017">
    <property type="protein sequence ID" value="GCD95376.1"/>
    <property type="molecule type" value="Genomic_DNA"/>
</dbReference>
<dbReference type="AlphaFoldDB" id="A0A401YLA2"/>
<sequence length="54" mass="5457">MSALLALFAVVVIARVLATWKLSRLFARRPAGSADPATDSGTGGGTRADSVLAA</sequence>
<evidence type="ECO:0000256" key="1">
    <source>
        <dbReference type="SAM" id="MobiDB-lite"/>
    </source>
</evidence>
<proteinExistence type="predicted"/>
<evidence type="ECO:0000313" key="3">
    <source>
        <dbReference type="Proteomes" id="UP000286931"/>
    </source>
</evidence>
<evidence type="ECO:0000313" key="2">
    <source>
        <dbReference type="EMBL" id="GCD95376.1"/>
    </source>
</evidence>
<reference evidence="2 3" key="1">
    <citation type="submission" date="2018-12" db="EMBL/GenBank/DDBJ databases">
        <title>Draft genome sequence of Embleya hyalina NBRC 13850T.</title>
        <authorList>
            <person name="Komaki H."/>
            <person name="Hosoyama A."/>
            <person name="Kimura A."/>
            <person name="Ichikawa N."/>
            <person name="Tamura T."/>
        </authorList>
    </citation>
    <scope>NUCLEOTIDE SEQUENCE [LARGE SCALE GENOMIC DNA]</scope>
    <source>
        <strain evidence="2 3">NBRC 13850</strain>
    </source>
</reference>
<feature type="region of interest" description="Disordered" evidence="1">
    <location>
        <begin position="30"/>
        <end position="54"/>
    </location>
</feature>
<gene>
    <name evidence="2" type="ORF">EHYA_03048</name>
</gene>
<protein>
    <submittedName>
        <fullName evidence="2">Uncharacterized protein</fullName>
    </submittedName>
</protein>
<dbReference type="OrthoDB" id="9981645at2"/>
<organism evidence="2 3">
    <name type="scientific">Embleya hyalina</name>
    <dbReference type="NCBI Taxonomy" id="516124"/>
    <lineage>
        <taxon>Bacteria</taxon>
        <taxon>Bacillati</taxon>
        <taxon>Actinomycetota</taxon>
        <taxon>Actinomycetes</taxon>
        <taxon>Kitasatosporales</taxon>
        <taxon>Streptomycetaceae</taxon>
        <taxon>Embleya</taxon>
    </lineage>
</organism>
<accession>A0A401YLA2</accession>
<comment type="caution">
    <text evidence="2">The sequence shown here is derived from an EMBL/GenBank/DDBJ whole genome shotgun (WGS) entry which is preliminary data.</text>
</comment>
<keyword evidence="3" id="KW-1185">Reference proteome</keyword>